<name>A0A623BBW0_CAMJU</name>
<accession>A0A623BBW0</accession>
<dbReference type="EMBL" id="AALFPE010000010">
    <property type="protein sequence ID" value="ECZ1248213.1"/>
    <property type="molecule type" value="Genomic_DNA"/>
</dbReference>
<reference evidence="1" key="1">
    <citation type="submission" date="2019-09" db="EMBL/GenBank/DDBJ databases">
        <authorList>
            <consortium name="PulseNet: The National Subtyping Network for Foodborne Disease Surveillance"/>
            <person name="Tarr C.L."/>
            <person name="Trees E."/>
            <person name="Katz L.S."/>
            <person name="Carleton-Romer H.A."/>
            <person name="Stroika S."/>
            <person name="Kucerova Z."/>
            <person name="Roache K.F."/>
            <person name="Sabol A.L."/>
            <person name="Besser J."/>
            <person name="Gerner-Smidt P."/>
        </authorList>
    </citation>
    <scope>NUCLEOTIDE SEQUENCE</scope>
    <source>
        <strain evidence="1">PNUSAC011991</strain>
    </source>
</reference>
<dbReference type="AlphaFoldDB" id="A0A623BBW0"/>
<sequence length="866" mass="96953">MPAIKLFNFTGGGIEKFCFKLSIVTFLSINAFAATQANTTDNRNFNIPEHYFNDNELYDKSNSTYKKLQGINYYAKSSKQDINNITLIYNNPKPNITNINDLNFKHYLLTPDMREDEVLSFKARHGVNTADHSIKTVRVLPFLITVKTDHADASYNKLILEQGELSSVFYLKPKDTHIKNPSNSKSNQRMNFLMSSTFTHYGNASYNQTILQKDAHISMGVENTYDLALNGAPYLIGAIATYGDSTNNSLNIEAGSSVEFFTSLPKKDKNGNNTFDERITHLVGGLAYQGNVKNNKIFIKDANMIIHGPSKAYASLAAAHISAGYIDSGTDKNFQASKNLLDIDGFNLDMYMNHDKQPLAYNSVLFADFWGGKTEQGQALDNTINLKDIKNLKKDKNNENIFAQALFNFYAGASNNGEANYNTLNIELKHPLEIANNFLGYNQHSFYGGFATKGANHNTINIKNDLTTTDLSQSYKDALNIVAARTLEGSADYNKVYINNSMSTLPVYIYTAKKNILNNQDFYPSSANNNEVVIKDFASFRNLTVLTEAKEASYNTINYNNVQSITDASNIDKGSKIIIRALDKANHNTIDIKNYSSNAADNAYLIMAYNEAAYNKIIINDTLFGVASDKREGILSIIAGLSNNAHDNTLIINNLNLDEYKNNNSIFIAPSAITGLSEAKSYNNTLYIGGNLNVFKNTFIDILAGALVHYEDNYSASNAVAPSDISLSKNNRLILNTKVEARIINNFEHYYLIVSNKINTTPLLKSYDAPINISSEGVLALYTLKEQYPYLKNKEILILQSEQGFIDENSNTLNQEELQSFIEKMQKNKEDFKLSSIDRLKKMNLQKLSYEVRISQDGKSIYAKIK</sequence>
<evidence type="ECO:0000313" key="1">
    <source>
        <dbReference type="EMBL" id="ECZ1248213.1"/>
    </source>
</evidence>
<comment type="caution">
    <text evidence="1">The sequence shown here is derived from an EMBL/GenBank/DDBJ whole genome shotgun (WGS) entry which is preliminary data.</text>
</comment>
<protein>
    <submittedName>
        <fullName evidence="1">Uncharacterized protein</fullName>
    </submittedName>
</protein>
<proteinExistence type="predicted"/>
<gene>
    <name evidence="1" type="ORF">F7513_08185</name>
</gene>
<dbReference type="NCBIfam" id="NF038205">
    <property type="entry name" value="Campy_LoFi_RPT"/>
    <property type="match status" value="7"/>
</dbReference>
<organism evidence="1">
    <name type="scientific">Campylobacter jejuni</name>
    <dbReference type="NCBI Taxonomy" id="197"/>
    <lineage>
        <taxon>Bacteria</taxon>
        <taxon>Pseudomonadati</taxon>
        <taxon>Campylobacterota</taxon>
        <taxon>Epsilonproteobacteria</taxon>
        <taxon>Campylobacterales</taxon>
        <taxon>Campylobacteraceae</taxon>
        <taxon>Campylobacter</taxon>
    </lineage>
</organism>